<comment type="caution">
    <text evidence="2">The sequence shown here is derived from an EMBL/GenBank/DDBJ whole genome shotgun (WGS) entry which is preliminary data.</text>
</comment>
<accession>A0A9Q6A740</accession>
<dbReference type="KEGG" id="bht:DIC78_03250"/>
<reference evidence="2 3" key="1">
    <citation type="submission" date="2017-12" db="EMBL/GenBank/DDBJ databases">
        <title>Comparative Functional Genomics of Dry Heat Resistant strains isolated from the Viking Spacecraft.</title>
        <authorList>
            <person name="Seuylemezian A."/>
            <person name="Cooper K."/>
            <person name="Vaishampayan P."/>
        </authorList>
    </citation>
    <scope>NUCLEOTIDE SEQUENCE [LARGE SCALE GENOMIC DNA]</scope>
    <source>
        <strain evidence="2 3">V48-19</strain>
    </source>
</reference>
<gene>
    <name evidence="2" type="ORF">CUU63_12895</name>
    <name evidence="1" type="ORF">MOF03_03930</name>
</gene>
<dbReference type="Gene3D" id="3.40.630.100">
    <property type="entry name" value="Poly-gamma-glutamate hydrolase, zinc-binding motif"/>
    <property type="match status" value="1"/>
</dbReference>
<dbReference type="GO" id="GO:0016787">
    <property type="term" value="F:hydrolase activity"/>
    <property type="evidence" value="ECO:0007669"/>
    <property type="project" value="UniProtKB-KW"/>
</dbReference>
<dbReference type="GeneID" id="50133914"/>
<reference evidence="1" key="2">
    <citation type="submission" date="2022-02" db="EMBL/GenBank/DDBJ databases">
        <title>Crop Bioprotection Bacillus Genome Sequencing.</title>
        <authorList>
            <person name="Dunlap C."/>
        </authorList>
    </citation>
    <scope>NUCLEOTIDE SEQUENCE</scope>
    <source>
        <strain evidence="1">EC49O2N-C10</strain>
    </source>
</reference>
<dbReference type="AlphaFoldDB" id="A0A9Q6A740"/>
<dbReference type="RefSeq" id="WP_024121051.1">
    <property type="nucleotide sequence ID" value="NZ_ASJT01000031.1"/>
</dbReference>
<protein>
    <submittedName>
        <fullName evidence="1">Poly-gamma-glutamate hydrolase family protein</fullName>
    </submittedName>
</protein>
<evidence type="ECO:0000313" key="3">
    <source>
        <dbReference type="Proteomes" id="UP000234803"/>
    </source>
</evidence>
<organism evidence="2 3">
    <name type="scientific">Bacillus halotolerans</name>
    <dbReference type="NCBI Taxonomy" id="260554"/>
    <lineage>
        <taxon>Bacteria</taxon>
        <taxon>Bacillati</taxon>
        <taxon>Bacillota</taxon>
        <taxon>Bacilli</taxon>
        <taxon>Bacillales</taxon>
        <taxon>Bacillaceae</taxon>
        <taxon>Bacillus</taxon>
    </lineage>
</organism>
<name>A0A9Q6A740_9BACI</name>
<keyword evidence="1" id="KW-0378">Hydrolase</keyword>
<sequence>MKDMYDSFLSLSASESEYRIIYEENSGSEHIVIGPHGGRIEPGVSELVRAFADQSSIYIFEGLKQRNNRSLHLTSTRFDEPLAIEKVNAHRFALAFHGYHDLKKPHTLVGGADRIKAEAICELLNEAGFSAELVSEKDRLAGVHPQNIVNRTKREMGLQLELSTAQRSALFHNFGCRKGQYIENNLFSRYVNAVKLGFYGRSKQDLQ</sequence>
<dbReference type="EMBL" id="JALAWA010000002">
    <property type="protein sequence ID" value="MCY9183811.1"/>
    <property type="molecule type" value="Genomic_DNA"/>
</dbReference>
<dbReference type="Pfam" id="PF05908">
    <property type="entry name" value="Gamma_PGA_hydro"/>
    <property type="match status" value="1"/>
</dbReference>
<dbReference type="EMBL" id="PGUV01000011">
    <property type="protein sequence ID" value="PLS05969.1"/>
    <property type="molecule type" value="Genomic_DNA"/>
</dbReference>
<dbReference type="Proteomes" id="UP001073053">
    <property type="component" value="Unassembled WGS sequence"/>
</dbReference>
<dbReference type="InterPro" id="IPR038128">
    <property type="entry name" value="Gamma_PGA_hydro_sf"/>
</dbReference>
<evidence type="ECO:0000313" key="2">
    <source>
        <dbReference type="EMBL" id="PLS05969.1"/>
    </source>
</evidence>
<proteinExistence type="predicted"/>
<dbReference type="InterPro" id="IPR008585">
    <property type="entry name" value="Gamma_PGA_hydro"/>
</dbReference>
<dbReference type="Proteomes" id="UP000234803">
    <property type="component" value="Unassembled WGS sequence"/>
</dbReference>
<evidence type="ECO:0000313" key="1">
    <source>
        <dbReference type="EMBL" id="MCY9183811.1"/>
    </source>
</evidence>